<dbReference type="PANTHER" id="PTHR10671:SF110">
    <property type="entry name" value="FI18012P1"/>
    <property type="match status" value="1"/>
</dbReference>
<evidence type="ECO:0000256" key="2">
    <source>
        <dbReference type="ARBA" id="ARBA00022692"/>
    </source>
</evidence>
<evidence type="ECO:0000313" key="7">
    <source>
        <dbReference type="Proteomes" id="UP001151699"/>
    </source>
</evidence>
<keyword evidence="4 5" id="KW-0472">Membrane</keyword>
<dbReference type="AlphaFoldDB" id="A0A9Q0N5L9"/>
<reference evidence="6" key="1">
    <citation type="submission" date="2022-07" db="EMBL/GenBank/DDBJ databases">
        <authorList>
            <person name="Trinca V."/>
            <person name="Uliana J.V.C."/>
            <person name="Torres T.T."/>
            <person name="Ward R.J."/>
            <person name="Monesi N."/>
        </authorList>
    </citation>
    <scope>NUCLEOTIDE SEQUENCE</scope>
    <source>
        <strain evidence="6">HSMRA1968</strain>
        <tissue evidence="6">Whole embryos</tissue>
    </source>
</reference>
<proteinExistence type="predicted"/>
<sequence length="421" mass="47967">RKPYYDAYLLQRRVLLGCTAAIGVSVILWIVAISTDHWFVVSGGQGIFIPDTRRYYLASYSGLWRICRFSVVPTLLANSTAARNFTLLSSTNLTEINALKKTVAVEPFILDIINNVKLSHPITNIDNDFRRLLFAHWILEQKEDFRTLKENYKVLVATDLKADKASNNLMMINPTNVSAVKEIIGATLSTVKVNDTSINVIVPEGLKNALFEDWEDQPNVLPLLLQYSKDLEVPISMVNSNGTRYIIQPPQPPKKGKVANGYIYNGLERCNYHDFFPTRDETRDHTIDDELLDYARTEASFACICLFVMAMGFVFSIYTFLNPRYMFKRLAGGIHFISASTCFVVLQVLIHAVDYEKTTRSFTFPKGADYTFGYGFYLAWIVFCVNFFAFVMFMWYSKKKKGCKAPTEEMAMADEPINIGR</sequence>
<dbReference type="Gene3D" id="1.20.140.150">
    <property type="match status" value="2"/>
</dbReference>
<dbReference type="InterPro" id="IPR050579">
    <property type="entry name" value="PMP-22/EMP/MP20-like"/>
</dbReference>
<keyword evidence="7" id="KW-1185">Reference proteome</keyword>
<feature type="non-terminal residue" evidence="6">
    <location>
        <position position="1"/>
    </location>
</feature>
<dbReference type="GO" id="GO:0005886">
    <property type="term" value="C:plasma membrane"/>
    <property type="evidence" value="ECO:0007669"/>
    <property type="project" value="TreeGrafter"/>
</dbReference>
<keyword evidence="2 5" id="KW-0812">Transmembrane</keyword>
<feature type="transmembrane region" description="Helical" evidence="5">
    <location>
        <begin position="373"/>
        <end position="396"/>
    </location>
</feature>
<organism evidence="6 7">
    <name type="scientific">Pseudolycoriella hygida</name>
    <dbReference type="NCBI Taxonomy" id="35572"/>
    <lineage>
        <taxon>Eukaryota</taxon>
        <taxon>Metazoa</taxon>
        <taxon>Ecdysozoa</taxon>
        <taxon>Arthropoda</taxon>
        <taxon>Hexapoda</taxon>
        <taxon>Insecta</taxon>
        <taxon>Pterygota</taxon>
        <taxon>Neoptera</taxon>
        <taxon>Endopterygota</taxon>
        <taxon>Diptera</taxon>
        <taxon>Nematocera</taxon>
        <taxon>Sciaroidea</taxon>
        <taxon>Sciaridae</taxon>
        <taxon>Pseudolycoriella</taxon>
    </lineage>
</organism>
<protein>
    <submittedName>
        <fullName evidence="6">Uncharacterized protein</fullName>
    </submittedName>
</protein>
<evidence type="ECO:0000313" key="6">
    <source>
        <dbReference type="EMBL" id="KAJ6644002.1"/>
    </source>
</evidence>
<accession>A0A9Q0N5L9</accession>
<evidence type="ECO:0000256" key="3">
    <source>
        <dbReference type="ARBA" id="ARBA00022989"/>
    </source>
</evidence>
<name>A0A9Q0N5L9_9DIPT</name>
<evidence type="ECO:0000256" key="5">
    <source>
        <dbReference type="SAM" id="Phobius"/>
    </source>
</evidence>
<dbReference type="Proteomes" id="UP001151699">
    <property type="component" value="Chromosome B"/>
</dbReference>
<gene>
    <name evidence="6" type="ORF">Bhyg_08967</name>
</gene>
<dbReference type="EMBL" id="WJQU01000002">
    <property type="protein sequence ID" value="KAJ6644002.1"/>
    <property type="molecule type" value="Genomic_DNA"/>
</dbReference>
<feature type="transmembrane region" description="Helical" evidence="5">
    <location>
        <begin position="333"/>
        <end position="353"/>
    </location>
</feature>
<keyword evidence="3 5" id="KW-1133">Transmembrane helix</keyword>
<evidence type="ECO:0000256" key="1">
    <source>
        <dbReference type="ARBA" id="ARBA00004141"/>
    </source>
</evidence>
<evidence type="ECO:0000256" key="4">
    <source>
        <dbReference type="ARBA" id="ARBA00023136"/>
    </source>
</evidence>
<dbReference type="OrthoDB" id="5917530at2759"/>
<comment type="caution">
    <text evidence="6">The sequence shown here is derived from an EMBL/GenBank/DDBJ whole genome shotgun (WGS) entry which is preliminary data.</text>
</comment>
<dbReference type="InterPro" id="IPR004031">
    <property type="entry name" value="PMP22/EMP/MP20/Claudin"/>
</dbReference>
<dbReference type="PANTHER" id="PTHR10671">
    <property type="entry name" value="EPITHELIAL MEMBRANE PROTEIN-RELATED"/>
    <property type="match status" value="1"/>
</dbReference>
<dbReference type="Pfam" id="PF13903">
    <property type="entry name" value="Claudin_2"/>
    <property type="match status" value="1"/>
</dbReference>
<feature type="transmembrane region" description="Helical" evidence="5">
    <location>
        <begin position="12"/>
        <end position="32"/>
    </location>
</feature>
<feature type="non-terminal residue" evidence="6">
    <location>
        <position position="421"/>
    </location>
</feature>
<feature type="transmembrane region" description="Helical" evidence="5">
    <location>
        <begin position="299"/>
        <end position="321"/>
    </location>
</feature>
<comment type="subcellular location">
    <subcellularLocation>
        <location evidence="1">Membrane</location>
        <topology evidence="1">Multi-pass membrane protein</topology>
    </subcellularLocation>
</comment>